<dbReference type="SMART" id="SM00849">
    <property type="entry name" value="Lactamase_B"/>
    <property type="match status" value="1"/>
</dbReference>
<dbReference type="AlphaFoldDB" id="A0A512PHU0"/>
<dbReference type="Gene3D" id="3.30.1050.10">
    <property type="entry name" value="SCP2 sterol-binding domain"/>
    <property type="match status" value="1"/>
</dbReference>
<dbReference type="OrthoDB" id="5240502at2"/>
<dbReference type="InterPro" id="IPR029229">
    <property type="entry name" value="Alkyl_sulf_C"/>
</dbReference>
<dbReference type="Pfam" id="PF00753">
    <property type="entry name" value="Lactamase_B"/>
    <property type="match status" value="1"/>
</dbReference>
<dbReference type="GO" id="GO:0018741">
    <property type="term" value="F:linear primary-alkylsulfatase activity"/>
    <property type="evidence" value="ECO:0007669"/>
    <property type="project" value="InterPro"/>
</dbReference>
<keyword evidence="1" id="KW-0479">Metal-binding</keyword>
<evidence type="ECO:0000256" key="1">
    <source>
        <dbReference type="ARBA" id="ARBA00022723"/>
    </source>
</evidence>
<dbReference type="InterPro" id="IPR038536">
    <property type="entry name" value="Alkyl/aryl-sulf_dimr_sf"/>
</dbReference>
<dbReference type="PANTHER" id="PTHR43223:SF1">
    <property type="entry name" value="ALKYL_ARYL-SULFATASE BDS1"/>
    <property type="match status" value="1"/>
</dbReference>
<comment type="caution">
    <text evidence="6">The sequence shown here is derived from an EMBL/GenBank/DDBJ whole genome shotgun (WGS) entry which is preliminary data.</text>
</comment>
<evidence type="ECO:0000259" key="5">
    <source>
        <dbReference type="SMART" id="SM00849"/>
    </source>
</evidence>
<protein>
    <submittedName>
        <fullName evidence="6">Beta-lactamase-like protein</fullName>
    </submittedName>
</protein>
<dbReference type="InterPro" id="IPR044097">
    <property type="entry name" value="Bds1/SdsA1_MBL-fold"/>
</dbReference>
<dbReference type="InterPro" id="IPR036527">
    <property type="entry name" value="SCP2_sterol-bd_dom_sf"/>
</dbReference>
<dbReference type="RefSeq" id="WP_146954540.1">
    <property type="nucleotide sequence ID" value="NZ_BAABBJ010000012.1"/>
</dbReference>
<sequence>MTSTSTPATLRVLAGAAEQLPFHDTQDLEDATRGLVARSTQRQVRADDGRVVWDLDAYTFLEQDVPPTAHPSLWRQSRLNAIDGLFEVVPGLYQLRGFDLSVMTVIETDGGVVVVDPLISKETAAAAFALYREHRGDRPVRAVIYTHSHIDHFGGVKGVVSQDLVDAGRTDVIAPAGFLQHAVAENVFTGTAMGRRAGYMYGAALDRGPAGQIGAGLGQTTSTGEPTLIVPTVDVVGTGQELTVDGLRIVFQVTPGTEAPAEMNFYLPDLHALCTAENATHTLHNILTLRGAVVRDAHAWAHYLTETIALWGDDLDVVLASHHWPTWGRERAVDYLATQRDLYLYLHDQTVRMINQGYVGSEIAELLTLPPGLENAWHARGYYGSVSHNVKAIYQRYMGWYEGNPARLWKHPPQEAGRRYVRAMGGADAAVAVAQQAYDDGDYRWAAEVLDHVIFSGADHPGSRALQADTLDQLGFATENGTWRSAYLAGATELRHGSFGTPANPNAPDLLRALTVTQLFDSLAVRIDGPASADACLRLCWAVTGDATYLTELRNGALHHLTVPAPPPDVTTFRLTRLVLVDLMTGALPLADALADGTVTVDGDPGELATLVGFLAPVDPGFAIVTP</sequence>
<dbReference type="CDD" id="cd07710">
    <property type="entry name" value="arylsulfatase_Sdsa1-like_MBL-fold"/>
    <property type="match status" value="1"/>
</dbReference>
<dbReference type="Gene3D" id="3.60.15.30">
    <property type="entry name" value="Metallo-beta-lactamase domain"/>
    <property type="match status" value="1"/>
</dbReference>
<dbReference type="InterPro" id="IPR029228">
    <property type="entry name" value="Alkyl_sulf_dimr"/>
</dbReference>
<dbReference type="GO" id="GO:0018909">
    <property type="term" value="P:dodecyl sulfate metabolic process"/>
    <property type="evidence" value="ECO:0007669"/>
    <property type="project" value="InterPro"/>
</dbReference>
<evidence type="ECO:0000313" key="6">
    <source>
        <dbReference type="EMBL" id="GEP70779.1"/>
    </source>
</evidence>
<proteinExistence type="inferred from homology"/>
<dbReference type="GO" id="GO:0046983">
    <property type="term" value="F:protein dimerization activity"/>
    <property type="evidence" value="ECO:0007669"/>
    <property type="project" value="InterPro"/>
</dbReference>
<feature type="domain" description="Metallo-beta-lactamase" evidence="5">
    <location>
        <begin position="100"/>
        <end position="322"/>
    </location>
</feature>
<accession>A0A512PHU0</accession>
<dbReference type="PANTHER" id="PTHR43223">
    <property type="entry name" value="ALKYL/ARYL-SULFATASE"/>
    <property type="match status" value="1"/>
</dbReference>
<reference evidence="6 7" key="1">
    <citation type="submission" date="2019-07" db="EMBL/GenBank/DDBJ databases">
        <title>Whole genome shotgun sequence of Cellulomonas soli NBRC 109434.</title>
        <authorList>
            <person name="Hosoyama A."/>
            <person name="Uohara A."/>
            <person name="Ohji S."/>
            <person name="Ichikawa N."/>
        </authorList>
    </citation>
    <scope>NUCLEOTIDE SEQUENCE [LARGE SCALE GENOMIC DNA]</scope>
    <source>
        <strain evidence="6 7">NBRC 109434</strain>
    </source>
</reference>
<dbReference type="SUPFAM" id="SSF55718">
    <property type="entry name" value="SCP-like"/>
    <property type="match status" value="1"/>
</dbReference>
<dbReference type="Gene3D" id="1.25.40.880">
    <property type="entry name" value="Alkyl sulfatase, dimerisation domain"/>
    <property type="match status" value="1"/>
</dbReference>
<name>A0A512PHU0_9CELL</name>
<comment type="similarity">
    <text evidence="4">Belongs to the metallo-beta-lactamase superfamily. Type III sulfatase family.</text>
</comment>
<keyword evidence="3" id="KW-0862">Zinc</keyword>
<dbReference type="EMBL" id="BKAL01000015">
    <property type="protein sequence ID" value="GEP70779.1"/>
    <property type="molecule type" value="Genomic_DNA"/>
</dbReference>
<dbReference type="Pfam" id="PF14864">
    <property type="entry name" value="Alkyl_sulf_C"/>
    <property type="match status" value="1"/>
</dbReference>
<dbReference type="Proteomes" id="UP000321798">
    <property type="component" value="Unassembled WGS sequence"/>
</dbReference>
<evidence type="ECO:0000313" key="7">
    <source>
        <dbReference type="Proteomes" id="UP000321798"/>
    </source>
</evidence>
<dbReference type="InterPro" id="IPR001279">
    <property type="entry name" value="Metallo-B-lactamas"/>
</dbReference>
<dbReference type="Pfam" id="PF14863">
    <property type="entry name" value="Alkyl_sulf_dimr"/>
    <property type="match status" value="1"/>
</dbReference>
<dbReference type="InterPro" id="IPR052195">
    <property type="entry name" value="Bact_Alkyl/Aryl-Sulfatase"/>
</dbReference>
<dbReference type="GO" id="GO:0046872">
    <property type="term" value="F:metal ion binding"/>
    <property type="evidence" value="ECO:0007669"/>
    <property type="project" value="UniProtKB-KW"/>
</dbReference>
<gene>
    <name evidence="6" type="ORF">CSO01_34940</name>
</gene>
<dbReference type="InterPro" id="IPR036866">
    <property type="entry name" value="RibonucZ/Hydroxyglut_hydro"/>
</dbReference>
<evidence type="ECO:0000256" key="4">
    <source>
        <dbReference type="ARBA" id="ARBA00033751"/>
    </source>
</evidence>
<dbReference type="FunFam" id="3.60.15.30:FF:000001">
    <property type="entry name" value="Alkyl/aryl-sulfatase BDS1"/>
    <property type="match status" value="1"/>
</dbReference>
<keyword evidence="7" id="KW-1185">Reference proteome</keyword>
<evidence type="ECO:0000256" key="3">
    <source>
        <dbReference type="ARBA" id="ARBA00022833"/>
    </source>
</evidence>
<keyword evidence="2" id="KW-0378">Hydrolase</keyword>
<organism evidence="6 7">
    <name type="scientific">Cellulomonas soli</name>
    <dbReference type="NCBI Taxonomy" id="931535"/>
    <lineage>
        <taxon>Bacteria</taxon>
        <taxon>Bacillati</taxon>
        <taxon>Actinomycetota</taxon>
        <taxon>Actinomycetes</taxon>
        <taxon>Micrococcales</taxon>
        <taxon>Cellulomonadaceae</taxon>
        <taxon>Cellulomonas</taxon>
    </lineage>
</organism>
<evidence type="ECO:0000256" key="2">
    <source>
        <dbReference type="ARBA" id="ARBA00022801"/>
    </source>
</evidence>
<dbReference type="SUPFAM" id="SSF56281">
    <property type="entry name" value="Metallo-hydrolase/oxidoreductase"/>
    <property type="match status" value="1"/>
</dbReference>